<protein>
    <submittedName>
        <fullName evidence="2">NnrS family protein</fullName>
    </submittedName>
</protein>
<evidence type="ECO:0000313" key="3">
    <source>
        <dbReference type="Proteomes" id="UP001138757"/>
    </source>
</evidence>
<dbReference type="AlphaFoldDB" id="A0A9X1IR72"/>
<evidence type="ECO:0000256" key="1">
    <source>
        <dbReference type="SAM" id="Phobius"/>
    </source>
</evidence>
<sequence length="85" mass="9506">MNARSRFGEHGWGRRTLSSVVASGPFFIGPIWAVIALLLWLLAAGGDLTRPSAFPPLIWHRHEMLFGFAGAVIAGFRFQRVPRWC</sequence>
<keyword evidence="1" id="KW-0472">Membrane</keyword>
<accession>A0A9X1IR72</accession>
<dbReference type="Proteomes" id="UP001138757">
    <property type="component" value="Unassembled WGS sequence"/>
</dbReference>
<dbReference type="RefSeq" id="WP_214622908.1">
    <property type="nucleotide sequence ID" value="NZ_JAHGAW010000005.1"/>
</dbReference>
<dbReference type="Pfam" id="PF05940">
    <property type="entry name" value="NnrS"/>
    <property type="match status" value="1"/>
</dbReference>
<dbReference type="EMBL" id="JAHGAW010000005">
    <property type="protein sequence ID" value="MBT2187167.1"/>
    <property type="molecule type" value="Genomic_DNA"/>
</dbReference>
<keyword evidence="1" id="KW-1133">Transmembrane helix</keyword>
<gene>
    <name evidence="2" type="ORF">KK488_09450</name>
</gene>
<keyword evidence="1" id="KW-0812">Transmembrane</keyword>
<dbReference type="InterPro" id="IPR010266">
    <property type="entry name" value="NnrS"/>
</dbReference>
<feature type="transmembrane region" description="Helical" evidence="1">
    <location>
        <begin position="62"/>
        <end position="78"/>
    </location>
</feature>
<feature type="transmembrane region" description="Helical" evidence="1">
    <location>
        <begin position="20"/>
        <end position="42"/>
    </location>
</feature>
<comment type="caution">
    <text evidence="2">The sequence shown here is derived from an EMBL/GenBank/DDBJ whole genome shotgun (WGS) entry which is preliminary data.</text>
</comment>
<proteinExistence type="predicted"/>
<organism evidence="2 3">
    <name type="scientific">Sphingobium nicotianae</name>
    <dbReference type="NCBI Taxonomy" id="2782607"/>
    <lineage>
        <taxon>Bacteria</taxon>
        <taxon>Pseudomonadati</taxon>
        <taxon>Pseudomonadota</taxon>
        <taxon>Alphaproteobacteria</taxon>
        <taxon>Sphingomonadales</taxon>
        <taxon>Sphingomonadaceae</taxon>
        <taxon>Sphingobium</taxon>
    </lineage>
</organism>
<reference evidence="2" key="1">
    <citation type="submission" date="2021-05" db="EMBL/GenBank/DDBJ databases">
        <title>Genome of Sphingobium sp. strain.</title>
        <authorList>
            <person name="Fan R."/>
        </authorList>
    </citation>
    <scope>NUCLEOTIDE SEQUENCE</scope>
    <source>
        <strain evidence="2">H33</strain>
    </source>
</reference>
<keyword evidence="3" id="KW-1185">Reference proteome</keyword>
<evidence type="ECO:0000313" key="2">
    <source>
        <dbReference type="EMBL" id="MBT2187167.1"/>
    </source>
</evidence>
<name>A0A9X1IR72_9SPHN</name>